<dbReference type="EMBL" id="SNRY01006306">
    <property type="protein sequence ID" value="KAA6312900.1"/>
    <property type="molecule type" value="Genomic_DNA"/>
</dbReference>
<evidence type="ECO:0000259" key="1">
    <source>
        <dbReference type="Pfam" id="PF03235"/>
    </source>
</evidence>
<comment type="caution">
    <text evidence="2">The sequence shown here is derived from an EMBL/GenBank/DDBJ whole genome shotgun (WGS) entry which is preliminary data.</text>
</comment>
<feature type="domain" description="GmrSD restriction endonucleases N-terminal" evidence="1">
    <location>
        <begin position="14"/>
        <end position="121"/>
    </location>
</feature>
<dbReference type="InterPro" id="IPR004919">
    <property type="entry name" value="GmrSD_N"/>
</dbReference>
<organism evidence="2">
    <name type="scientific">termite gut metagenome</name>
    <dbReference type="NCBI Taxonomy" id="433724"/>
    <lineage>
        <taxon>unclassified sequences</taxon>
        <taxon>metagenomes</taxon>
        <taxon>organismal metagenomes</taxon>
    </lineage>
</organism>
<name>A0A5J4PVG1_9ZZZZ</name>
<evidence type="ECO:0000313" key="2">
    <source>
        <dbReference type="EMBL" id="KAA6312900.1"/>
    </source>
</evidence>
<reference evidence="2" key="1">
    <citation type="submission" date="2019-03" db="EMBL/GenBank/DDBJ databases">
        <title>Single cell metagenomics reveals metabolic interactions within the superorganism composed of flagellate Streblomastix strix and complex community of Bacteroidetes bacteria on its surface.</title>
        <authorList>
            <person name="Treitli S.C."/>
            <person name="Kolisko M."/>
            <person name="Husnik F."/>
            <person name="Keeling P."/>
            <person name="Hampl V."/>
        </authorList>
    </citation>
    <scope>NUCLEOTIDE SEQUENCE</scope>
    <source>
        <strain evidence="2">STM</strain>
    </source>
</reference>
<dbReference type="PANTHER" id="PTHR35149">
    <property type="entry name" value="SLL5132 PROTEIN"/>
    <property type="match status" value="1"/>
</dbReference>
<sequence length="135" mass="15772">MEYKKLNSGEKYTLSQIFSKDNKIVIPDLQRDYCWGSIKKDKKNLVRAFVKNIIDKGYKNKKTDLNLGLLYGYAPILGHIQLCDGQQRITTLFLLLGMLNRQSKNAFQDHLISPSEYRDDKDPYLQYAIRESSLY</sequence>
<feature type="non-terminal residue" evidence="2">
    <location>
        <position position="135"/>
    </location>
</feature>
<dbReference type="AlphaFoldDB" id="A0A5J4PVG1"/>
<proteinExistence type="predicted"/>
<dbReference type="PANTHER" id="PTHR35149:SF2">
    <property type="entry name" value="DUF262 DOMAIN-CONTAINING PROTEIN"/>
    <property type="match status" value="1"/>
</dbReference>
<gene>
    <name evidence="2" type="ORF">EZS27_036243</name>
</gene>
<dbReference type="Pfam" id="PF03235">
    <property type="entry name" value="GmrSD_N"/>
    <property type="match status" value="1"/>
</dbReference>
<accession>A0A5J4PVG1</accession>
<protein>
    <recommendedName>
        <fullName evidence="1">GmrSD restriction endonucleases N-terminal domain-containing protein</fullName>
    </recommendedName>
</protein>